<dbReference type="EMBL" id="FQWQ01000001">
    <property type="protein sequence ID" value="SHG51908.1"/>
    <property type="molecule type" value="Genomic_DNA"/>
</dbReference>
<keyword evidence="3" id="KW-1185">Reference proteome</keyword>
<gene>
    <name evidence="2" type="ORF">SAMN04488109_0633</name>
</gene>
<dbReference type="Proteomes" id="UP000184212">
    <property type="component" value="Unassembled WGS sequence"/>
</dbReference>
<keyword evidence="1" id="KW-0812">Transmembrane</keyword>
<protein>
    <submittedName>
        <fullName evidence="2">Uncharacterized protein</fullName>
    </submittedName>
</protein>
<keyword evidence="1" id="KW-0472">Membrane</keyword>
<sequence length="134" mass="14961">MKKLEDIPKKEVFDVPEGYFEKLPGMIQSRVSNPGAFSRPAWVYGLRYALPAVILLAVAIFWFNRPATDRSPEGLLASVQTEELVAYLNDTDLTTDELLEQVHLDGTDASEIENDVYGLNISADDLDTILDDID</sequence>
<proteinExistence type="predicted"/>
<evidence type="ECO:0000313" key="3">
    <source>
        <dbReference type="Proteomes" id="UP000184212"/>
    </source>
</evidence>
<organism evidence="2 3">
    <name type="scientific">Chryseolinea serpens</name>
    <dbReference type="NCBI Taxonomy" id="947013"/>
    <lineage>
        <taxon>Bacteria</taxon>
        <taxon>Pseudomonadati</taxon>
        <taxon>Bacteroidota</taxon>
        <taxon>Cytophagia</taxon>
        <taxon>Cytophagales</taxon>
        <taxon>Fulvivirgaceae</taxon>
        <taxon>Chryseolinea</taxon>
    </lineage>
</organism>
<keyword evidence="1" id="KW-1133">Transmembrane helix</keyword>
<dbReference type="RefSeq" id="WP_073130995.1">
    <property type="nucleotide sequence ID" value="NZ_FQWQ01000001.1"/>
</dbReference>
<accession>A0A1M5KGN2</accession>
<name>A0A1M5KGN2_9BACT</name>
<reference evidence="2 3" key="1">
    <citation type="submission" date="2016-11" db="EMBL/GenBank/DDBJ databases">
        <authorList>
            <person name="Jaros S."/>
            <person name="Januszkiewicz K."/>
            <person name="Wedrychowicz H."/>
        </authorList>
    </citation>
    <scope>NUCLEOTIDE SEQUENCE [LARGE SCALE GENOMIC DNA]</scope>
    <source>
        <strain evidence="2 3">DSM 24574</strain>
    </source>
</reference>
<dbReference type="AlphaFoldDB" id="A0A1M5KGN2"/>
<evidence type="ECO:0000313" key="2">
    <source>
        <dbReference type="EMBL" id="SHG51908.1"/>
    </source>
</evidence>
<feature type="transmembrane region" description="Helical" evidence="1">
    <location>
        <begin position="41"/>
        <end position="63"/>
    </location>
</feature>
<dbReference type="OrthoDB" id="893763at2"/>
<evidence type="ECO:0000256" key="1">
    <source>
        <dbReference type="SAM" id="Phobius"/>
    </source>
</evidence>
<dbReference type="STRING" id="947013.SAMN04488109_0633"/>